<feature type="chain" id="PRO_5043461899" evidence="2">
    <location>
        <begin position="20"/>
        <end position="426"/>
    </location>
</feature>
<gene>
    <name evidence="3" type="ORF">PENTCL1PPCAC_13840</name>
</gene>
<organism evidence="3 4">
    <name type="scientific">Pristionchus entomophagus</name>
    <dbReference type="NCBI Taxonomy" id="358040"/>
    <lineage>
        <taxon>Eukaryota</taxon>
        <taxon>Metazoa</taxon>
        <taxon>Ecdysozoa</taxon>
        <taxon>Nematoda</taxon>
        <taxon>Chromadorea</taxon>
        <taxon>Rhabditida</taxon>
        <taxon>Rhabditina</taxon>
        <taxon>Diplogasteromorpha</taxon>
        <taxon>Diplogasteroidea</taxon>
        <taxon>Neodiplogasteridae</taxon>
        <taxon>Pristionchus</taxon>
    </lineage>
</organism>
<evidence type="ECO:0000256" key="2">
    <source>
        <dbReference type="SAM" id="SignalP"/>
    </source>
</evidence>
<dbReference type="Proteomes" id="UP001432027">
    <property type="component" value="Unassembled WGS sequence"/>
</dbReference>
<reference evidence="3" key="1">
    <citation type="submission" date="2023-10" db="EMBL/GenBank/DDBJ databases">
        <title>Genome assembly of Pristionchus species.</title>
        <authorList>
            <person name="Yoshida K."/>
            <person name="Sommer R.J."/>
        </authorList>
    </citation>
    <scope>NUCLEOTIDE SEQUENCE</scope>
    <source>
        <strain evidence="3">RS0144</strain>
    </source>
</reference>
<feature type="compositionally biased region" description="Low complexity" evidence="1">
    <location>
        <begin position="398"/>
        <end position="414"/>
    </location>
</feature>
<evidence type="ECO:0000313" key="4">
    <source>
        <dbReference type="Proteomes" id="UP001432027"/>
    </source>
</evidence>
<feature type="compositionally biased region" description="Pro residues" evidence="1">
    <location>
        <begin position="386"/>
        <end position="395"/>
    </location>
</feature>
<evidence type="ECO:0000256" key="1">
    <source>
        <dbReference type="SAM" id="MobiDB-lite"/>
    </source>
</evidence>
<sequence length="426" mass="48085">MGGHLVLLLFLLLPSLAESVTLPPPPSPYEVIDRTRCIECPIPPTPKHCGTKLNPQCALPFSMPYKGQNHMSTCARLRCPDNYDMFVNTVASGANGDRIVDYTPRRVVLNPQTAICARESSSIYKFKIRDGEGFMRPVNDVQCRQNNFPRHSCVTDGFLKQSCTKTERCSPINFLSDYGGNKCNEPFQLMMRFSEAANWQLMKKLSCDRELGWWRIHFPNGTWMHTRYGTIATCVTPNGNLRSKSTTESLERIVSLVARGLAILVISLVSLLVCFNAYMCRSVVIWEGSNWKRLWRQDLFEQSKLAVERDTNQEQIVTGMKTQAWHEYYQRGLFMDLRQYDIMQNCVGKTDYVHNMRHWTMLDDFDMLAQQEEANPSPSYHHLASPAPPRPPPDLLTPEVAEVTAPAAEAADAAAPPPPAAAALPV</sequence>
<dbReference type="AlphaFoldDB" id="A0AAV5TFA3"/>
<feature type="region of interest" description="Disordered" evidence="1">
    <location>
        <begin position="373"/>
        <end position="426"/>
    </location>
</feature>
<comment type="caution">
    <text evidence="3">The sequence shown here is derived from an EMBL/GenBank/DDBJ whole genome shotgun (WGS) entry which is preliminary data.</text>
</comment>
<keyword evidence="2" id="KW-0732">Signal</keyword>
<name>A0AAV5TFA3_9BILA</name>
<accession>A0AAV5TFA3</accession>
<evidence type="ECO:0000313" key="3">
    <source>
        <dbReference type="EMBL" id="GMS91665.1"/>
    </source>
</evidence>
<feature type="signal peptide" evidence="2">
    <location>
        <begin position="1"/>
        <end position="19"/>
    </location>
</feature>
<dbReference type="EMBL" id="BTSX01000004">
    <property type="protein sequence ID" value="GMS91665.1"/>
    <property type="molecule type" value="Genomic_DNA"/>
</dbReference>
<keyword evidence="4" id="KW-1185">Reference proteome</keyword>
<proteinExistence type="predicted"/>
<protein>
    <submittedName>
        <fullName evidence="3">Uncharacterized protein</fullName>
    </submittedName>
</protein>